<organism evidence="8 9">
    <name type="scientific">Drosophila erecta</name>
    <name type="common">Fruit fly</name>
    <dbReference type="NCBI Taxonomy" id="7220"/>
    <lineage>
        <taxon>Eukaryota</taxon>
        <taxon>Metazoa</taxon>
        <taxon>Ecdysozoa</taxon>
        <taxon>Arthropoda</taxon>
        <taxon>Hexapoda</taxon>
        <taxon>Insecta</taxon>
        <taxon>Pterygota</taxon>
        <taxon>Neoptera</taxon>
        <taxon>Endopterygota</taxon>
        <taxon>Diptera</taxon>
        <taxon>Brachycera</taxon>
        <taxon>Muscomorpha</taxon>
        <taxon>Ephydroidea</taxon>
        <taxon>Drosophilidae</taxon>
        <taxon>Drosophila</taxon>
        <taxon>Sophophora</taxon>
    </lineage>
</organism>
<dbReference type="eggNOG" id="KOG2718">
    <property type="taxonomic scope" value="Eukaryota"/>
</dbReference>
<evidence type="ECO:0000256" key="4">
    <source>
        <dbReference type="ARBA" id="ARBA00022847"/>
    </source>
</evidence>
<dbReference type="HOGENOM" id="CLU_032687_0_0_1"/>
<dbReference type="GO" id="GO:0015293">
    <property type="term" value="F:symporter activity"/>
    <property type="evidence" value="ECO:0007669"/>
    <property type="project" value="UniProtKB-KW"/>
</dbReference>
<dbReference type="Proteomes" id="UP000008711">
    <property type="component" value="Unassembled WGS sequence"/>
</dbReference>
<evidence type="ECO:0000256" key="2">
    <source>
        <dbReference type="ARBA" id="ARBA00006528"/>
    </source>
</evidence>
<name>B3NTL3_DROER</name>
<feature type="transmembrane region" description="Helical" evidence="7">
    <location>
        <begin position="288"/>
        <end position="305"/>
    </location>
</feature>
<keyword evidence="5 7" id="KW-1133">Transmembrane helix</keyword>
<gene>
    <name evidence="8" type="primary">Dere\GG17879</name>
    <name evidence="8" type="synonym">dere_GLEANR_2769</name>
    <name evidence="8" type="synonym">GG17879</name>
    <name evidence="8" type="ORF">Dere_GG17879</name>
</gene>
<feature type="transmembrane region" description="Helical" evidence="7">
    <location>
        <begin position="411"/>
        <end position="431"/>
    </location>
</feature>
<evidence type="ECO:0008006" key="10">
    <source>
        <dbReference type="Google" id="ProtNLM"/>
    </source>
</evidence>
<dbReference type="Pfam" id="PF01758">
    <property type="entry name" value="SBF"/>
    <property type="match status" value="1"/>
</dbReference>
<dbReference type="PANTHER" id="PTHR10361:SF28">
    <property type="entry name" value="P3 PROTEIN-RELATED"/>
    <property type="match status" value="1"/>
</dbReference>
<dbReference type="EMBL" id="CH954180">
    <property type="protein sequence ID" value="EDV47017.2"/>
    <property type="molecule type" value="Genomic_DNA"/>
</dbReference>
<dbReference type="GO" id="GO:0016020">
    <property type="term" value="C:membrane"/>
    <property type="evidence" value="ECO:0007669"/>
    <property type="project" value="UniProtKB-SubCell"/>
</dbReference>
<reference evidence="8 9" key="2">
    <citation type="journal article" date="2008" name="Bioinformatics">
        <title>Assembly reconciliation.</title>
        <authorList>
            <person name="Zimin A.V."/>
            <person name="Smith D.R."/>
            <person name="Sutton G."/>
            <person name="Yorke J.A."/>
        </authorList>
    </citation>
    <scope>NUCLEOTIDE SEQUENCE [LARGE SCALE GENOMIC DNA]</scope>
    <source>
        <strain evidence="8 9">TSC#14021-0224.01</strain>
    </source>
</reference>
<evidence type="ECO:0000313" key="9">
    <source>
        <dbReference type="Proteomes" id="UP000008711"/>
    </source>
</evidence>
<reference evidence="8 9" key="1">
    <citation type="journal article" date="2007" name="Nature">
        <title>Evolution of genes and genomes on the Drosophila phylogeny.</title>
        <authorList>
            <consortium name="Drosophila 12 Genomes Consortium"/>
            <person name="Clark A.G."/>
            <person name="Eisen M.B."/>
            <person name="Smith D.R."/>
            <person name="Bergman C.M."/>
            <person name="Oliver B."/>
            <person name="Markow T.A."/>
            <person name="Kaufman T.C."/>
            <person name="Kellis M."/>
            <person name="Gelbart W."/>
            <person name="Iyer V.N."/>
            <person name="Pollard D.A."/>
            <person name="Sackton T.B."/>
            <person name="Larracuente A.M."/>
            <person name="Singh N.D."/>
            <person name="Abad J.P."/>
            <person name="Abt D.N."/>
            <person name="Adryan B."/>
            <person name="Aguade M."/>
            <person name="Akashi H."/>
            <person name="Anderson W.W."/>
            <person name="Aquadro C.F."/>
            <person name="Ardell D.H."/>
            <person name="Arguello R."/>
            <person name="Artieri C.G."/>
            <person name="Barbash D.A."/>
            <person name="Barker D."/>
            <person name="Barsanti P."/>
            <person name="Batterham P."/>
            <person name="Batzoglou S."/>
            <person name="Begun D."/>
            <person name="Bhutkar A."/>
            <person name="Blanco E."/>
            <person name="Bosak S.A."/>
            <person name="Bradley R.K."/>
            <person name="Brand A.D."/>
            <person name="Brent M.R."/>
            <person name="Brooks A.N."/>
            <person name="Brown R.H."/>
            <person name="Butlin R.K."/>
            <person name="Caggese C."/>
            <person name="Calvi B.R."/>
            <person name="Bernardo de Carvalho A."/>
            <person name="Caspi A."/>
            <person name="Castrezana S."/>
            <person name="Celniker S.E."/>
            <person name="Chang J.L."/>
            <person name="Chapple C."/>
            <person name="Chatterji S."/>
            <person name="Chinwalla A."/>
            <person name="Civetta A."/>
            <person name="Clifton S.W."/>
            <person name="Comeron J.M."/>
            <person name="Costello J.C."/>
            <person name="Coyne J.A."/>
            <person name="Daub J."/>
            <person name="David R.G."/>
            <person name="Delcher A.L."/>
            <person name="Delehaunty K."/>
            <person name="Do C.B."/>
            <person name="Ebling H."/>
            <person name="Edwards K."/>
            <person name="Eickbush T."/>
            <person name="Evans J.D."/>
            <person name="Filipski A."/>
            <person name="Findeiss S."/>
            <person name="Freyhult E."/>
            <person name="Fulton L."/>
            <person name="Fulton R."/>
            <person name="Garcia A.C."/>
            <person name="Gardiner A."/>
            <person name="Garfield D.A."/>
            <person name="Garvin B.E."/>
            <person name="Gibson G."/>
            <person name="Gilbert D."/>
            <person name="Gnerre S."/>
            <person name="Godfrey J."/>
            <person name="Good R."/>
            <person name="Gotea V."/>
            <person name="Gravely B."/>
            <person name="Greenberg A.J."/>
            <person name="Griffiths-Jones S."/>
            <person name="Gross S."/>
            <person name="Guigo R."/>
            <person name="Gustafson E.A."/>
            <person name="Haerty W."/>
            <person name="Hahn M.W."/>
            <person name="Halligan D.L."/>
            <person name="Halpern A.L."/>
            <person name="Halter G.M."/>
            <person name="Han M.V."/>
            <person name="Heger A."/>
            <person name="Hillier L."/>
            <person name="Hinrichs A.S."/>
            <person name="Holmes I."/>
            <person name="Hoskins R.A."/>
            <person name="Hubisz M.J."/>
            <person name="Hultmark D."/>
            <person name="Huntley M.A."/>
            <person name="Jaffe D.B."/>
            <person name="Jagadeeshan S."/>
            <person name="Jeck W.R."/>
            <person name="Johnson J."/>
            <person name="Jones C.D."/>
            <person name="Jordan W.C."/>
            <person name="Karpen G.H."/>
            <person name="Kataoka E."/>
            <person name="Keightley P.D."/>
            <person name="Kheradpour P."/>
            <person name="Kirkness E.F."/>
            <person name="Koerich L.B."/>
            <person name="Kristiansen K."/>
            <person name="Kudrna D."/>
            <person name="Kulathinal R.J."/>
            <person name="Kumar S."/>
            <person name="Kwok R."/>
            <person name="Lander E."/>
            <person name="Langley C.H."/>
            <person name="Lapoint R."/>
            <person name="Lazzaro B.P."/>
            <person name="Lee S.J."/>
            <person name="Levesque L."/>
            <person name="Li R."/>
            <person name="Lin C.F."/>
            <person name="Lin M.F."/>
            <person name="Lindblad-Toh K."/>
            <person name="Llopart A."/>
            <person name="Long M."/>
            <person name="Low L."/>
            <person name="Lozovsky E."/>
            <person name="Lu J."/>
            <person name="Luo M."/>
            <person name="Machado C.A."/>
            <person name="Makalowski W."/>
            <person name="Marzo M."/>
            <person name="Matsuda M."/>
            <person name="Matzkin L."/>
            <person name="McAllister B."/>
            <person name="McBride C.S."/>
            <person name="McKernan B."/>
            <person name="McKernan K."/>
            <person name="Mendez-Lago M."/>
            <person name="Minx P."/>
            <person name="Mollenhauer M.U."/>
            <person name="Montooth K."/>
            <person name="Mount S.M."/>
            <person name="Mu X."/>
            <person name="Myers E."/>
            <person name="Negre B."/>
            <person name="Newfeld S."/>
            <person name="Nielsen R."/>
            <person name="Noor M.A."/>
            <person name="O'Grady P."/>
            <person name="Pachter L."/>
            <person name="Papaceit M."/>
            <person name="Parisi M.J."/>
            <person name="Parisi M."/>
            <person name="Parts L."/>
            <person name="Pedersen J.S."/>
            <person name="Pesole G."/>
            <person name="Phillippy A.M."/>
            <person name="Ponting C.P."/>
            <person name="Pop M."/>
            <person name="Porcelli D."/>
            <person name="Powell J.R."/>
            <person name="Prohaska S."/>
            <person name="Pruitt K."/>
            <person name="Puig M."/>
            <person name="Quesneville H."/>
            <person name="Ram K.R."/>
            <person name="Rand D."/>
            <person name="Rasmussen M.D."/>
            <person name="Reed L.K."/>
            <person name="Reenan R."/>
            <person name="Reily A."/>
            <person name="Remington K.A."/>
            <person name="Rieger T.T."/>
            <person name="Ritchie M.G."/>
            <person name="Robin C."/>
            <person name="Rogers Y.H."/>
            <person name="Rohde C."/>
            <person name="Rozas J."/>
            <person name="Rubenfield M.J."/>
            <person name="Ruiz A."/>
            <person name="Russo S."/>
            <person name="Salzberg S.L."/>
            <person name="Sanchez-Gracia A."/>
            <person name="Saranga D.J."/>
            <person name="Sato H."/>
            <person name="Schaeffer S.W."/>
            <person name="Schatz M.C."/>
            <person name="Schlenke T."/>
            <person name="Schwartz R."/>
            <person name="Segarra C."/>
            <person name="Singh R.S."/>
            <person name="Sirot L."/>
            <person name="Sirota M."/>
            <person name="Sisneros N.B."/>
            <person name="Smith C.D."/>
            <person name="Smith T.F."/>
            <person name="Spieth J."/>
            <person name="Stage D.E."/>
            <person name="Stark A."/>
            <person name="Stephan W."/>
            <person name="Strausberg R.L."/>
            <person name="Strempel S."/>
            <person name="Sturgill D."/>
            <person name="Sutton G."/>
            <person name="Sutton G.G."/>
            <person name="Tao W."/>
            <person name="Teichmann S."/>
            <person name="Tobari Y.N."/>
            <person name="Tomimura Y."/>
            <person name="Tsolas J.M."/>
            <person name="Valente V.L."/>
            <person name="Venter E."/>
            <person name="Venter J.C."/>
            <person name="Vicario S."/>
            <person name="Vieira F.G."/>
            <person name="Vilella A.J."/>
            <person name="Villasante A."/>
            <person name="Walenz B."/>
            <person name="Wang J."/>
            <person name="Wasserman M."/>
            <person name="Watts T."/>
            <person name="Wilson D."/>
            <person name="Wilson R.K."/>
            <person name="Wing R.A."/>
            <person name="Wolfner M.F."/>
            <person name="Wong A."/>
            <person name="Wong G.K."/>
            <person name="Wu C.I."/>
            <person name="Wu G."/>
            <person name="Yamamoto D."/>
            <person name="Yang H.P."/>
            <person name="Yang S.P."/>
            <person name="Yorke J.A."/>
            <person name="Yoshida K."/>
            <person name="Zdobnov E."/>
            <person name="Zhang P."/>
            <person name="Zhang Y."/>
            <person name="Zimin A.V."/>
            <person name="Baldwin J."/>
            <person name="Abdouelleil A."/>
            <person name="Abdulkadir J."/>
            <person name="Abebe A."/>
            <person name="Abera B."/>
            <person name="Abreu J."/>
            <person name="Acer S.C."/>
            <person name="Aftuck L."/>
            <person name="Alexander A."/>
            <person name="An P."/>
            <person name="Anderson E."/>
            <person name="Anderson S."/>
            <person name="Arachi H."/>
            <person name="Azer M."/>
            <person name="Bachantsang P."/>
            <person name="Barry A."/>
            <person name="Bayul T."/>
            <person name="Berlin A."/>
            <person name="Bessette D."/>
            <person name="Bloom T."/>
            <person name="Blye J."/>
            <person name="Boguslavskiy L."/>
            <person name="Bonnet C."/>
            <person name="Boukhgalter B."/>
            <person name="Bourzgui I."/>
            <person name="Brown A."/>
            <person name="Cahill P."/>
            <person name="Channer S."/>
            <person name="Cheshatsang Y."/>
            <person name="Chuda L."/>
            <person name="Citroen M."/>
            <person name="Collymore A."/>
            <person name="Cooke P."/>
            <person name="Costello M."/>
            <person name="D'Aco K."/>
            <person name="Daza R."/>
            <person name="De Haan G."/>
            <person name="DeGray S."/>
            <person name="DeMaso C."/>
            <person name="Dhargay N."/>
            <person name="Dooley K."/>
            <person name="Dooley E."/>
            <person name="Doricent M."/>
            <person name="Dorje P."/>
            <person name="Dorjee K."/>
            <person name="Dupes A."/>
            <person name="Elong R."/>
            <person name="Falk J."/>
            <person name="Farina A."/>
            <person name="Faro S."/>
            <person name="Ferguson D."/>
            <person name="Fisher S."/>
            <person name="Foley C.D."/>
            <person name="Franke A."/>
            <person name="Friedrich D."/>
            <person name="Gadbois L."/>
            <person name="Gearin G."/>
            <person name="Gearin C.R."/>
            <person name="Giannoukos G."/>
            <person name="Goode T."/>
            <person name="Graham J."/>
            <person name="Grandbois E."/>
            <person name="Grewal S."/>
            <person name="Gyaltsen K."/>
            <person name="Hafez N."/>
            <person name="Hagos B."/>
            <person name="Hall J."/>
            <person name="Henson C."/>
            <person name="Hollinger A."/>
            <person name="Honan T."/>
            <person name="Huard M.D."/>
            <person name="Hughes L."/>
            <person name="Hurhula B."/>
            <person name="Husby M.E."/>
            <person name="Kamat A."/>
            <person name="Kanga B."/>
            <person name="Kashin S."/>
            <person name="Khazanovich D."/>
            <person name="Kisner P."/>
            <person name="Lance K."/>
            <person name="Lara M."/>
            <person name="Lee W."/>
            <person name="Lennon N."/>
            <person name="Letendre F."/>
            <person name="LeVine R."/>
            <person name="Lipovsky A."/>
            <person name="Liu X."/>
            <person name="Liu J."/>
            <person name="Liu S."/>
            <person name="Lokyitsang T."/>
            <person name="Lokyitsang Y."/>
            <person name="Lubonja R."/>
            <person name="Lui A."/>
            <person name="MacDonald P."/>
            <person name="Magnisalis V."/>
            <person name="Maru K."/>
            <person name="Matthews C."/>
            <person name="McCusker W."/>
            <person name="McDonough S."/>
            <person name="Mehta T."/>
            <person name="Meldrim J."/>
            <person name="Meneus L."/>
            <person name="Mihai O."/>
            <person name="Mihalev A."/>
            <person name="Mihova T."/>
            <person name="Mittelman R."/>
            <person name="Mlenga V."/>
            <person name="Montmayeur A."/>
            <person name="Mulrain L."/>
            <person name="Navidi A."/>
            <person name="Naylor J."/>
            <person name="Negash T."/>
            <person name="Nguyen T."/>
            <person name="Nguyen N."/>
            <person name="Nicol R."/>
            <person name="Norbu C."/>
            <person name="Norbu N."/>
            <person name="Novod N."/>
            <person name="O'Neill B."/>
            <person name="Osman S."/>
            <person name="Markiewicz E."/>
            <person name="Oyono O.L."/>
            <person name="Patti C."/>
            <person name="Phunkhang P."/>
            <person name="Pierre F."/>
            <person name="Priest M."/>
            <person name="Raghuraman S."/>
            <person name="Rege F."/>
            <person name="Reyes R."/>
            <person name="Rise C."/>
            <person name="Rogov P."/>
            <person name="Ross K."/>
            <person name="Ryan E."/>
            <person name="Settipalli S."/>
            <person name="Shea T."/>
            <person name="Sherpa N."/>
            <person name="Shi L."/>
            <person name="Shih D."/>
            <person name="Sparrow T."/>
            <person name="Spaulding J."/>
            <person name="Stalker J."/>
            <person name="Stange-Thomann N."/>
            <person name="Stavropoulos S."/>
            <person name="Stone C."/>
            <person name="Strader C."/>
            <person name="Tesfaye S."/>
            <person name="Thomson T."/>
            <person name="Thoulutsang Y."/>
            <person name="Thoulutsang D."/>
            <person name="Topham K."/>
            <person name="Topping I."/>
            <person name="Tsamla T."/>
            <person name="Vassiliev H."/>
            <person name="Vo A."/>
            <person name="Wangchuk T."/>
            <person name="Wangdi T."/>
            <person name="Weiand M."/>
            <person name="Wilkinson J."/>
            <person name="Wilson A."/>
            <person name="Yadav S."/>
            <person name="Young G."/>
            <person name="Yu Q."/>
            <person name="Zembek L."/>
            <person name="Zhong D."/>
            <person name="Zimmer A."/>
            <person name="Zwirko Z."/>
            <person name="Jaffe D.B."/>
            <person name="Alvarez P."/>
            <person name="Brockman W."/>
            <person name="Butler J."/>
            <person name="Chin C."/>
            <person name="Gnerre S."/>
            <person name="Grabherr M."/>
            <person name="Kleber M."/>
            <person name="Mauceli E."/>
            <person name="MacCallum I."/>
        </authorList>
    </citation>
    <scope>NUCLEOTIDE SEQUENCE [LARGE SCALE GENOMIC DNA]</scope>
    <source>
        <strain evidence="8 9">TSC#14021-0224.01</strain>
    </source>
</reference>
<keyword evidence="9" id="KW-1185">Reference proteome</keyword>
<feature type="transmembrane region" description="Helical" evidence="7">
    <location>
        <begin position="258"/>
        <end position="276"/>
    </location>
</feature>
<dbReference type="InterPro" id="IPR004710">
    <property type="entry name" value="Bilac:Na_transpt"/>
</dbReference>
<evidence type="ECO:0000256" key="5">
    <source>
        <dbReference type="ARBA" id="ARBA00022989"/>
    </source>
</evidence>
<dbReference type="InterPro" id="IPR002657">
    <property type="entry name" value="BilAc:Na_symport/Acr3"/>
</dbReference>
<dbReference type="InterPro" id="IPR038770">
    <property type="entry name" value="Na+/solute_symporter_sf"/>
</dbReference>
<feature type="transmembrane region" description="Helical" evidence="7">
    <location>
        <begin position="325"/>
        <end position="344"/>
    </location>
</feature>
<keyword evidence="6 7" id="KW-0472">Membrane</keyword>
<feature type="transmembrane region" description="Helical" evidence="7">
    <location>
        <begin position="12"/>
        <end position="32"/>
    </location>
</feature>
<dbReference type="PANTHER" id="PTHR10361">
    <property type="entry name" value="SODIUM-BILE ACID COTRANSPORTER"/>
    <property type="match status" value="1"/>
</dbReference>
<dbReference type="OrthoDB" id="203097at2759"/>
<evidence type="ECO:0000256" key="7">
    <source>
        <dbReference type="SAM" id="Phobius"/>
    </source>
</evidence>
<dbReference type="KEGG" id="der:6550799"/>
<dbReference type="AlphaFoldDB" id="B3NTL3"/>
<feature type="transmembrane region" description="Helical" evidence="7">
    <location>
        <begin position="350"/>
        <end position="368"/>
    </location>
</feature>
<proteinExistence type="inferred from homology"/>
<keyword evidence="3 7" id="KW-0812">Transmembrane</keyword>
<comment type="subcellular location">
    <subcellularLocation>
        <location evidence="1">Membrane</location>
        <topology evidence="1">Multi-pass membrane protein</topology>
    </subcellularLocation>
</comment>
<keyword evidence="4" id="KW-0769">Symport</keyword>
<evidence type="ECO:0000256" key="1">
    <source>
        <dbReference type="ARBA" id="ARBA00004141"/>
    </source>
</evidence>
<comment type="similarity">
    <text evidence="2">Belongs to the bile acid:sodium symporter (BASS) (TC 2.A.28) family.</text>
</comment>
<feature type="transmembrane region" description="Helical" evidence="7">
    <location>
        <begin position="194"/>
        <end position="213"/>
    </location>
</feature>
<evidence type="ECO:0000256" key="3">
    <source>
        <dbReference type="ARBA" id="ARBA00022692"/>
    </source>
</evidence>
<evidence type="ECO:0000313" key="8">
    <source>
        <dbReference type="EMBL" id="EDV47017.2"/>
    </source>
</evidence>
<feature type="transmembrane region" description="Helical" evidence="7">
    <location>
        <begin position="154"/>
        <end position="174"/>
    </location>
</feature>
<protein>
    <recommendedName>
        <fullName evidence="10">P3 protein</fullName>
    </recommendedName>
</protein>
<sequence>MKIMSPHGRPGWAWGYLLFTLALGFASTHGWMAHFRPAALTLQMESGDRVQLKLENVAPSTLQQTARYHFRLESVDTDLASVPGENATIPLDVFSTETRDWTGDIVVNAHFLGQTKIQVKLYDNQRNTSELPTNWSNDSTLDVKIKRPKRVADSIFLGTIILLMSLLYISFGAALNLDVLRGLIIRPTGPCTALTLQVVGMPLLSYALGVFVFPQAPTMQLGLFFTGISPSGGASNTWSAVLGGNIHLSVLMTTVSNVAAFATIPLWTITLGQLIFQRAGIKVPYGKIASYSSSLILPLLLGLLVQKRMPKTARVLVRLLKPISAFIILFIIVFAIINNFYLFYLFSWQIIVAGIALPGLGYIFAYLAAKLLHQNSADALTIAIETGIQNTGIAIFLLTTTLESPEADITTVVPVSVAVMTPLPLLGIYLYKRCWGGKPISELQASTSEAERITGTIH</sequence>
<dbReference type="Gene3D" id="1.20.1530.20">
    <property type="match status" value="1"/>
</dbReference>
<evidence type="ECO:0000256" key="6">
    <source>
        <dbReference type="ARBA" id="ARBA00023136"/>
    </source>
</evidence>
<keyword evidence="4" id="KW-0813">Transport</keyword>
<accession>B3NTL3</accession>